<dbReference type="EC" id="3.1.31.1" evidence="1"/>
<protein>
    <submittedName>
        <fullName evidence="1">Endonuclease lcl3</fullName>
        <ecNumber evidence="1">3.1.31.1</ecNumber>
    </submittedName>
</protein>
<evidence type="ECO:0000313" key="2">
    <source>
        <dbReference type="Proteomes" id="UP001139981"/>
    </source>
</evidence>
<sequence length="225" mass="25232">MTGTDKDSYQHQLLLYGKTALYLGLGSSLAVGLYWMIFKRYHTSADISSGAVKSQRVFHGYVIDVSDGDTLRVYHTPFWSWFSGKPEKKRGLSKYTISVRLSAVDAPEVAHFGKPAQPLSADAKACLERQVLGRRVQIKPLAKDQYGRLVASVTYRRLLGGRRDAAHEMLRAGMATIYRGGNAQYDGQLDRLEKLEAAAKRAKKGIWGLKKGEYESPADYKRRNK</sequence>
<keyword evidence="2" id="KW-1185">Reference proteome</keyword>
<gene>
    <name evidence="1" type="primary">LCL3</name>
    <name evidence="1" type="ORF">IWW38_001328</name>
</gene>
<name>A0ACC1M6K7_9FUNG</name>
<evidence type="ECO:0000313" key="1">
    <source>
        <dbReference type="EMBL" id="KAJ2898585.1"/>
    </source>
</evidence>
<organism evidence="1 2">
    <name type="scientific">Coemansia aciculifera</name>
    <dbReference type="NCBI Taxonomy" id="417176"/>
    <lineage>
        <taxon>Eukaryota</taxon>
        <taxon>Fungi</taxon>
        <taxon>Fungi incertae sedis</taxon>
        <taxon>Zoopagomycota</taxon>
        <taxon>Kickxellomycotina</taxon>
        <taxon>Kickxellomycetes</taxon>
        <taxon>Kickxellales</taxon>
        <taxon>Kickxellaceae</taxon>
        <taxon>Coemansia</taxon>
    </lineage>
</organism>
<keyword evidence="1" id="KW-0255">Endonuclease</keyword>
<keyword evidence="1" id="KW-0540">Nuclease</keyword>
<accession>A0ACC1M6K7</accession>
<keyword evidence="1" id="KW-0378">Hydrolase</keyword>
<dbReference type="Proteomes" id="UP001139981">
    <property type="component" value="Unassembled WGS sequence"/>
</dbReference>
<proteinExistence type="predicted"/>
<dbReference type="EMBL" id="JANBVB010000056">
    <property type="protein sequence ID" value="KAJ2898585.1"/>
    <property type="molecule type" value="Genomic_DNA"/>
</dbReference>
<comment type="caution">
    <text evidence="1">The sequence shown here is derived from an EMBL/GenBank/DDBJ whole genome shotgun (WGS) entry which is preliminary data.</text>
</comment>
<reference evidence="1" key="1">
    <citation type="submission" date="2022-07" db="EMBL/GenBank/DDBJ databases">
        <title>Phylogenomic reconstructions and comparative analyses of Kickxellomycotina fungi.</title>
        <authorList>
            <person name="Reynolds N.K."/>
            <person name="Stajich J.E."/>
            <person name="Barry K."/>
            <person name="Grigoriev I.V."/>
            <person name="Crous P."/>
            <person name="Smith M.E."/>
        </authorList>
    </citation>
    <scope>NUCLEOTIDE SEQUENCE</scope>
    <source>
        <strain evidence="1">CBS 190363</strain>
    </source>
</reference>